<dbReference type="Proteomes" id="UP000073492">
    <property type="component" value="Unassembled WGS sequence"/>
</dbReference>
<comment type="caution">
    <text evidence="2">The sequence shown here is derived from an EMBL/GenBank/DDBJ whole genome shotgun (WGS) entry which is preliminary data.</text>
</comment>
<dbReference type="EMBL" id="LFZO01000069">
    <property type="protein sequence ID" value="KXT15017.1"/>
    <property type="molecule type" value="Genomic_DNA"/>
</dbReference>
<accession>A0A139IJS4</accession>
<keyword evidence="3" id="KW-1185">Reference proteome</keyword>
<reference evidence="2 3" key="1">
    <citation type="submission" date="2015-07" db="EMBL/GenBank/DDBJ databases">
        <title>Comparative genomics of the Sigatoka disease complex on banana suggests a link between parallel evolutionary changes in Pseudocercospora fijiensis and Pseudocercospora eumusae and increased virulence on the banana host.</title>
        <authorList>
            <person name="Chang T.-C."/>
            <person name="Salvucci A."/>
            <person name="Crous P.W."/>
            <person name="Stergiopoulos I."/>
        </authorList>
    </citation>
    <scope>NUCLEOTIDE SEQUENCE [LARGE SCALE GENOMIC DNA]</scope>
    <source>
        <strain evidence="2 3">CBS 116634</strain>
    </source>
</reference>
<proteinExistence type="predicted"/>
<name>A0A139IJS4_9PEZI</name>
<dbReference type="OrthoDB" id="4469945at2759"/>
<dbReference type="AlphaFoldDB" id="A0A139IJS4"/>
<evidence type="ECO:0000313" key="3">
    <source>
        <dbReference type="Proteomes" id="UP000073492"/>
    </source>
</evidence>
<feature type="region of interest" description="Disordered" evidence="1">
    <location>
        <begin position="54"/>
        <end position="73"/>
    </location>
</feature>
<evidence type="ECO:0000256" key="1">
    <source>
        <dbReference type="SAM" id="MobiDB-lite"/>
    </source>
</evidence>
<feature type="compositionally biased region" description="Polar residues" evidence="1">
    <location>
        <begin position="64"/>
        <end position="73"/>
    </location>
</feature>
<gene>
    <name evidence="2" type="ORF">AC579_7756</name>
</gene>
<sequence length="175" mass="19256">MIALVDCLGTAPTSYPDVALPELIQKADNVFTPISPIDPLMARDEEHPCTECGQARTRRGSVASDPTQANAGRSWHPCTNQKCVRGNTTRHQYGWHIWEVHGESPLCDCGLRSRQGRLISGSNAGRPGYGFWKCAYGACKYFSTDRKGRSVTNGEVKKADVEQFIPWLTIATNAT</sequence>
<organism evidence="2 3">
    <name type="scientific">Pseudocercospora musae</name>
    <dbReference type="NCBI Taxonomy" id="113226"/>
    <lineage>
        <taxon>Eukaryota</taxon>
        <taxon>Fungi</taxon>
        <taxon>Dikarya</taxon>
        <taxon>Ascomycota</taxon>
        <taxon>Pezizomycotina</taxon>
        <taxon>Dothideomycetes</taxon>
        <taxon>Dothideomycetidae</taxon>
        <taxon>Mycosphaerellales</taxon>
        <taxon>Mycosphaerellaceae</taxon>
        <taxon>Pseudocercospora</taxon>
    </lineage>
</organism>
<evidence type="ECO:0000313" key="2">
    <source>
        <dbReference type="EMBL" id="KXT15017.1"/>
    </source>
</evidence>
<protein>
    <recommendedName>
        <fullName evidence="4">Zinc finger GRF-type domain-containing protein</fullName>
    </recommendedName>
</protein>
<evidence type="ECO:0008006" key="4">
    <source>
        <dbReference type="Google" id="ProtNLM"/>
    </source>
</evidence>